<dbReference type="InterPro" id="IPR011009">
    <property type="entry name" value="Kinase-like_dom_sf"/>
</dbReference>
<sequence>MTSEQSLLMDVNLMLSLADVCRGLRPKFAAGTPKCYIEFAEKCMDSDPQIRPSSWDVYNSIKNCLIQIGRSDVIKLKVILNASKVIKSMLLSKHPDEMYSNKIINAKLISNEIKVGVMVREKRFKYGAGNLNSPI</sequence>
<protein>
    <recommendedName>
        <fullName evidence="3">Serine-threonine/tyrosine-protein kinase catalytic domain-containing protein</fullName>
    </recommendedName>
</protein>
<proteinExistence type="predicted"/>
<keyword evidence="2" id="KW-1185">Reference proteome</keyword>
<dbReference type="Gene3D" id="1.10.510.10">
    <property type="entry name" value="Transferase(Phosphotransferase) domain 1"/>
    <property type="match status" value="1"/>
</dbReference>
<dbReference type="OrthoDB" id="5986190at2759"/>
<evidence type="ECO:0000313" key="1">
    <source>
        <dbReference type="EMBL" id="RIB26865.1"/>
    </source>
</evidence>
<evidence type="ECO:0000313" key="2">
    <source>
        <dbReference type="Proteomes" id="UP000266673"/>
    </source>
</evidence>
<dbReference type="EMBL" id="QKWP01000119">
    <property type="protein sequence ID" value="RIB26865.1"/>
    <property type="molecule type" value="Genomic_DNA"/>
</dbReference>
<accession>A0A397VWA7</accession>
<gene>
    <name evidence="1" type="ORF">C2G38_2162131</name>
</gene>
<dbReference type="SUPFAM" id="SSF56112">
    <property type="entry name" value="Protein kinase-like (PK-like)"/>
    <property type="match status" value="1"/>
</dbReference>
<dbReference type="AlphaFoldDB" id="A0A397VWA7"/>
<comment type="caution">
    <text evidence="1">The sequence shown here is derived from an EMBL/GenBank/DDBJ whole genome shotgun (WGS) entry which is preliminary data.</text>
</comment>
<dbReference type="Proteomes" id="UP000266673">
    <property type="component" value="Unassembled WGS sequence"/>
</dbReference>
<organism evidence="1 2">
    <name type="scientific">Gigaspora rosea</name>
    <dbReference type="NCBI Taxonomy" id="44941"/>
    <lineage>
        <taxon>Eukaryota</taxon>
        <taxon>Fungi</taxon>
        <taxon>Fungi incertae sedis</taxon>
        <taxon>Mucoromycota</taxon>
        <taxon>Glomeromycotina</taxon>
        <taxon>Glomeromycetes</taxon>
        <taxon>Diversisporales</taxon>
        <taxon>Gigasporaceae</taxon>
        <taxon>Gigaspora</taxon>
    </lineage>
</organism>
<reference evidence="1 2" key="1">
    <citation type="submission" date="2018-06" db="EMBL/GenBank/DDBJ databases">
        <title>Comparative genomics reveals the genomic features of Rhizophagus irregularis, R. cerebriforme, R. diaphanum and Gigaspora rosea, and their symbiotic lifestyle signature.</title>
        <authorList>
            <person name="Morin E."/>
            <person name="San Clemente H."/>
            <person name="Chen E.C.H."/>
            <person name="De La Providencia I."/>
            <person name="Hainaut M."/>
            <person name="Kuo A."/>
            <person name="Kohler A."/>
            <person name="Murat C."/>
            <person name="Tang N."/>
            <person name="Roy S."/>
            <person name="Loubradou J."/>
            <person name="Henrissat B."/>
            <person name="Grigoriev I.V."/>
            <person name="Corradi N."/>
            <person name="Roux C."/>
            <person name="Martin F.M."/>
        </authorList>
    </citation>
    <scope>NUCLEOTIDE SEQUENCE [LARGE SCALE GENOMIC DNA]</scope>
    <source>
        <strain evidence="1 2">DAOM 194757</strain>
    </source>
</reference>
<evidence type="ECO:0008006" key="3">
    <source>
        <dbReference type="Google" id="ProtNLM"/>
    </source>
</evidence>
<name>A0A397VWA7_9GLOM</name>